<dbReference type="AlphaFoldDB" id="A0A2A9ND06"/>
<dbReference type="InterPro" id="IPR013126">
    <property type="entry name" value="Hsp_70_fam"/>
</dbReference>
<dbReference type="InterPro" id="IPR043129">
    <property type="entry name" value="ATPase_NBD"/>
</dbReference>
<gene>
    <name evidence="3" type="ORF">AMATHDRAFT_148843</name>
</gene>
<dbReference type="PANTHER" id="PTHR14187">
    <property type="entry name" value="ALPHA KINASE/ELONGATION FACTOR 2 KINASE"/>
    <property type="match status" value="1"/>
</dbReference>
<dbReference type="OrthoDB" id="2963168at2759"/>
<dbReference type="SUPFAM" id="SSF53067">
    <property type="entry name" value="Actin-like ATPase domain"/>
    <property type="match status" value="2"/>
</dbReference>
<evidence type="ECO:0000313" key="4">
    <source>
        <dbReference type="Proteomes" id="UP000242287"/>
    </source>
</evidence>
<organism evidence="3 4">
    <name type="scientific">Amanita thiersii Skay4041</name>
    <dbReference type="NCBI Taxonomy" id="703135"/>
    <lineage>
        <taxon>Eukaryota</taxon>
        <taxon>Fungi</taxon>
        <taxon>Dikarya</taxon>
        <taxon>Basidiomycota</taxon>
        <taxon>Agaricomycotina</taxon>
        <taxon>Agaricomycetes</taxon>
        <taxon>Agaricomycetidae</taxon>
        <taxon>Agaricales</taxon>
        <taxon>Pluteineae</taxon>
        <taxon>Amanitaceae</taxon>
        <taxon>Amanita</taxon>
    </lineage>
</organism>
<dbReference type="STRING" id="703135.A0A2A9ND06"/>
<evidence type="ECO:0000256" key="2">
    <source>
        <dbReference type="ARBA" id="ARBA00022840"/>
    </source>
</evidence>
<reference evidence="3 4" key="1">
    <citation type="submission" date="2014-02" db="EMBL/GenBank/DDBJ databases">
        <title>Transposable element dynamics among asymbiotic and ectomycorrhizal Amanita fungi.</title>
        <authorList>
            <consortium name="DOE Joint Genome Institute"/>
            <person name="Hess J."/>
            <person name="Skrede I."/>
            <person name="Wolfe B."/>
            <person name="LaButti K."/>
            <person name="Ohm R.A."/>
            <person name="Grigoriev I.V."/>
            <person name="Pringle A."/>
        </authorList>
    </citation>
    <scope>NUCLEOTIDE SEQUENCE [LARGE SCALE GENOMIC DNA]</scope>
    <source>
        <strain evidence="3 4">SKay4041</strain>
    </source>
</reference>
<keyword evidence="4" id="KW-1185">Reference proteome</keyword>
<evidence type="ECO:0000256" key="1">
    <source>
        <dbReference type="ARBA" id="ARBA00022741"/>
    </source>
</evidence>
<dbReference type="Gene3D" id="3.90.640.10">
    <property type="entry name" value="Actin, Chain A, domain 4"/>
    <property type="match status" value="1"/>
</dbReference>
<dbReference type="PANTHER" id="PTHR14187:SF5">
    <property type="entry name" value="HEAT SHOCK 70 KDA PROTEIN 12A"/>
    <property type="match status" value="1"/>
</dbReference>
<accession>A0A2A9ND06</accession>
<evidence type="ECO:0000313" key="3">
    <source>
        <dbReference type="EMBL" id="PFH48905.1"/>
    </source>
</evidence>
<protein>
    <submittedName>
        <fullName evidence="3">Uncharacterized protein</fullName>
    </submittedName>
</protein>
<proteinExistence type="predicted"/>
<dbReference type="GO" id="GO:0005524">
    <property type="term" value="F:ATP binding"/>
    <property type="evidence" value="ECO:0007669"/>
    <property type="project" value="UniProtKB-KW"/>
</dbReference>
<dbReference type="EMBL" id="KZ302046">
    <property type="protein sequence ID" value="PFH48905.1"/>
    <property type="molecule type" value="Genomic_DNA"/>
</dbReference>
<dbReference type="CDD" id="cd10170">
    <property type="entry name" value="ASKHA_NBD_HSP70"/>
    <property type="match status" value="1"/>
</dbReference>
<dbReference type="Pfam" id="PF00012">
    <property type="entry name" value="HSP70"/>
    <property type="match status" value="1"/>
</dbReference>
<keyword evidence="2" id="KW-0067">ATP-binding</keyword>
<dbReference type="Gene3D" id="3.30.420.40">
    <property type="match status" value="2"/>
</dbReference>
<dbReference type="Proteomes" id="UP000242287">
    <property type="component" value="Unassembled WGS sequence"/>
</dbReference>
<name>A0A2A9ND06_9AGAR</name>
<sequence>MPGPEAQRQPYRGFKRGLVIAFDIGTTFSGVSYAILEPNQVPKIHGVTQYPGQANGGDSKIPSIVCYDSSGRVFAVGAETDPDINPDLLYEDGIERAEWFKLHIKLPHLNQEQSFKIEQMPKLPPNKTAVDVYGDLLAYLYLATKTYICQRQGSDIWESVVNNADYILTHPNGWEGKQQSELRRAARLAGLVNNEADALRKVHFVTEGEASLHFCLSKIPTALDQHDGVMVVDAGGGTIDISTYTRISENNFKEIAATECLYQGSVFVTRRATFFLQGFLARSKFNSAEIIDAMTKFFNKTTKTSFKSASKTYFIRFGRGSDNDDKHGIKAGNLKLSGHEIAGFFEPAVKGVIETIENQSKNSSKPIRAVFLVGGFSTSDYLFSKLEEHFRSRNIKIMRPDAYLNKAVPEGAVSYHLDHCVTSRVSKYSYGIEISPTYNANNAEHRAREGKTFYVSNGERWVSGGFSTILAKAIEVSETKEFRSPFRNVFNQQGFTSFKTKTLTIKCYRGDENKAPDWLDKAPEKFENLCEVSADMTQVKNSISIQYSGSTPFYVLNFEVILLFGLTELKAQIAWKENVSVHFLENRPEHSFTILDGLRKQGVEKR</sequence>
<keyword evidence="1" id="KW-0547">Nucleotide-binding</keyword>
<dbReference type="GO" id="GO:0140662">
    <property type="term" value="F:ATP-dependent protein folding chaperone"/>
    <property type="evidence" value="ECO:0007669"/>
    <property type="project" value="InterPro"/>
</dbReference>